<keyword evidence="3 5" id="KW-0238">DNA-binding</keyword>
<comment type="caution">
    <text evidence="5">The sequence shown here is derived from an EMBL/GenBank/DDBJ whole genome shotgun (WGS) entry which is preliminary data.</text>
</comment>
<dbReference type="Proteomes" id="UP000527616">
    <property type="component" value="Unassembled WGS sequence"/>
</dbReference>
<organism evidence="5 6">
    <name type="scientific">Naumannella cuiyingiana</name>
    <dbReference type="NCBI Taxonomy" id="1347891"/>
    <lineage>
        <taxon>Bacteria</taxon>
        <taxon>Bacillati</taxon>
        <taxon>Actinomycetota</taxon>
        <taxon>Actinomycetes</taxon>
        <taxon>Propionibacteriales</taxon>
        <taxon>Propionibacteriaceae</taxon>
        <taxon>Naumannella</taxon>
    </lineage>
</organism>
<comment type="similarity">
    <text evidence="1 4">Belongs to the bacterial histone-like protein family.</text>
</comment>
<evidence type="ECO:0000256" key="4">
    <source>
        <dbReference type="RuleBase" id="RU003939"/>
    </source>
</evidence>
<evidence type="ECO:0000256" key="1">
    <source>
        <dbReference type="ARBA" id="ARBA00010529"/>
    </source>
</evidence>
<dbReference type="FunFam" id="4.10.520.10:FF:000001">
    <property type="entry name" value="DNA-binding protein HU"/>
    <property type="match status" value="1"/>
</dbReference>
<reference evidence="5 6" key="1">
    <citation type="submission" date="2020-07" db="EMBL/GenBank/DDBJ databases">
        <title>Sequencing the genomes of 1000 actinobacteria strains.</title>
        <authorList>
            <person name="Klenk H.-P."/>
        </authorList>
    </citation>
    <scope>NUCLEOTIDE SEQUENCE [LARGE SCALE GENOMIC DNA]</scope>
    <source>
        <strain evidence="5 6">DSM 103164</strain>
    </source>
</reference>
<dbReference type="GO" id="GO:0042802">
    <property type="term" value="F:identical protein binding"/>
    <property type="evidence" value="ECO:0007669"/>
    <property type="project" value="UniProtKB-ARBA"/>
</dbReference>
<dbReference type="InterPro" id="IPR020816">
    <property type="entry name" value="Histone-like_DNA-bd_CS"/>
</dbReference>
<dbReference type="PRINTS" id="PR01727">
    <property type="entry name" value="DNABINDINGHU"/>
</dbReference>
<dbReference type="AlphaFoldDB" id="A0A7Z0D990"/>
<dbReference type="RefSeq" id="WP_179444984.1">
    <property type="nucleotide sequence ID" value="NZ_JACBZS010000001.1"/>
</dbReference>
<sequence length="92" mass="9398">MTKKELVDAIAKEADLTQADADKALGAVVSAISGALAKGDKVAVPGFGTFEVRERSARSGRNPQTGETIQIAASKAPAFKPATQLKSAVSGK</sequence>
<accession>A0A7Z0D990</accession>
<dbReference type="Gene3D" id="4.10.520.10">
    <property type="entry name" value="IHF-like DNA-binding proteins"/>
    <property type="match status" value="1"/>
</dbReference>
<dbReference type="EMBL" id="JACBZS010000001">
    <property type="protein sequence ID" value="NYI71116.1"/>
    <property type="molecule type" value="Genomic_DNA"/>
</dbReference>
<evidence type="ECO:0000256" key="3">
    <source>
        <dbReference type="ARBA" id="ARBA00023125"/>
    </source>
</evidence>
<dbReference type="PANTHER" id="PTHR33175:SF3">
    <property type="entry name" value="DNA-BINDING PROTEIN HU-BETA"/>
    <property type="match status" value="1"/>
</dbReference>
<keyword evidence="2" id="KW-0226">DNA condensation</keyword>
<name>A0A7Z0D990_9ACTN</name>
<proteinExistence type="inferred from homology"/>
<dbReference type="GO" id="GO:0003677">
    <property type="term" value="F:DNA binding"/>
    <property type="evidence" value="ECO:0007669"/>
    <property type="project" value="UniProtKB-KW"/>
</dbReference>
<dbReference type="PROSITE" id="PS00045">
    <property type="entry name" value="HISTONE_LIKE"/>
    <property type="match status" value="1"/>
</dbReference>
<evidence type="ECO:0000313" key="6">
    <source>
        <dbReference type="Proteomes" id="UP000527616"/>
    </source>
</evidence>
<dbReference type="GO" id="GO:0030261">
    <property type="term" value="P:chromosome condensation"/>
    <property type="evidence" value="ECO:0007669"/>
    <property type="project" value="UniProtKB-KW"/>
</dbReference>
<dbReference type="CDD" id="cd13831">
    <property type="entry name" value="HU"/>
    <property type="match status" value="1"/>
</dbReference>
<dbReference type="SMART" id="SM00411">
    <property type="entry name" value="BHL"/>
    <property type="match status" value="1"/>
</dbReference>
<dbReference type="Pfam" id="PF00216">
    <property type="entry name" value="Bac_DNA_binding"/>
    <property type="match status" value="1"/>
</dbReference>
<keyword evidence="6" id="KW-1185">Reference proteome</keyword>
<dbReference type="InterPro" id="IPR010992">
    <property type="entry name" value="IHF-like_DNA-bd_dom_sf"/>
</dbReference>
<dbReference type="SUPFAM" id="SSF47729">
    <property type="entry name" value="IHF-like DNA-binding proteins"/>
    <property type="match status" value="1"/>
</dbReference>
<dbReference type="GO" id="GO:0005829">
    <property type="term" value="C:cytosol"/>
    <property type="evidence" value="ECO:0007669"/>
    <property type="project" value="TreeGrafter"/>
</dbReference>
<dbReference type="InterPro" id="IPR000119">
    <property type="entry name" value="Hist_DNA-bd"/>
</dbReference>
<dbReference type="GO" id="GO:1990178">
    <property type="term" value="C:HU-DNA complex"/>
    <property type="evidence" value="ECO:0007669"/>
    <property type="project" value="UniProtKB-ARBA"/>
</dbReference>
<dbReference type="GO" id="GO:0006270">
    <property type="term" value="P:DNA replication initiation"/>
    <property type="evidence" value="ECO:0007669"/>
    <property type="project" value="UniProtKB-ARBA"/>
</dbReference>
<dbReference type="GO" id="GO:0010467">
    <property type="term" value="P:gene expression"/>
    <property type="evidence" value="ECO:0007669"/>
    <property type="project" value="UniProtKB-ARBA"/>
</dbReference>
<protein>
    <submittedName>
        <fullName evidence="5">DNA-binding protein HU-beta</fullName>
    </submittedName>
</protein>
<dbReference type="PANTHER" id="PTHR33175">
    <property type="entry name" value="DNA-BINDING PROTEIN HU"/>
    <property type="match status" value="1"/>
</dbReference>
<evidence type="ECO:0000256" key="2">
    <source>
        <dbReference type="ARBA" id="ARBA00023067"/>
    </source>
</evidence>
<evidence type="ECO:0000313" key="5">
    <source>
        <dbReference type="EMBL" id="NYI71116.1"/>
    </source>
</evidence>
<gene>
    <name evidence="5" type="ORF">GGQ54_001676</name>
</gene>
<dbReference type="GO" id="GO:1990103">
    <property type="term" value="C:DnaA-HU complex"/>
    <property type="evidence" value="ECO:0007669"/>
    <property type="project" value="UniProtKB-ARBA"/>
</dbReference>
<dbReference type="GO" id="GO:0030527">
    <property type="term" value="F:structural constituent of chromatin"/>
    <property type="evidence" value="ECO:0007669"/>
    <property type="project" value="InterPro"/>
</dbReference>